<evidence type="ECO:0000313" key="9">
    <source>
        <dbReference type="EMBL" id="SFK75960.1"/>
    </source>
</evidence>
<dbReference type="NCBIfam" id="TIGR03860">
    <property type="entry name" value="FMN_nitrolo"/>
    <property type="match status" value="1"/>
</dbReference>
<keyword evidence="4 9" id="KW-0503">Monooxygenase</keyword>
<proteinExistence type="inferred from homology"/>
<keyword evidence="10" id="KW-1185">Reference proteome</keyword>
<dbReference type="InterPro" id="IPR011251">
    <property type="entry name" value="Luciferase-like_dom"/>
</dbReference>
<sequence>MSKKQIKLGLLVQGPGAHPYSWRADDTVIDGSINFEYYLDVTKRAETAGFEFLFIADGVHINEQSIPHFLNRFEPLTLLSALAPLTSKIGLAGTVSTTYSEPYNISRQLAAIDQISGGRAGWNVVTTPLEGSADNFNKGNHPEHSKRYQMAGEYIEVVQGLWDSWEDDAFVRNRETGEFFDKNKLHTLDYKGDFFNVKGPLNIQRSQQGQPVIFQAGASKTGRTFAAKYGEAVFTHANSFEINKEYYNDIKSQAEKYGRNEEDVLILPSLSPIIGATEEEVEQKHEEIKNLITIDKALEVLGRFFDHYDFSQHTLDAPFPDIGDVGKNSFRSTTDNIKRKAYENGSTLREVALEVASPKDVFSGTYRQVADKMIEWVENGAADGFVYTPQTFGSQYDAFLEYVVPILEENGSYTREYAGETLRENLGLKFKENRYTKEKSKSVKA</sequence>
<protein>
    <submittedName>
        <fullName evidence="8 9">Monooxygenase</fullName>
    </submittedName>
</protein>
<gene>
    <name evidence="8" type="ORF">AAT16_00925</name>
    <name evidence="9" type="ORF">SAMN05216235_1555</name>
</gene>
<dbReference type="PANTHER" id="PTHR30011">
    <property type="entry name" value="ALKANESULFONATE MONOOXYGENASE-RELATED"/>
    <property type="match status" value="1"/>
</dbReference>
<feature type="domain" description="Luciferase-like" evidence="7">
    <location>
        <begin position="28"/>
        <end position="381"/>
    </location>
</feature>
<dbReference type="PANTHER" id="PTHR30011:SF16">
    <property type="entry name" value="C2H2 FINGER DOMAIN TRANSCRIPTION FACTOR (EUROFUNG)-RELATED"/>
    <property type="match status" value="1"/>
</dbReference>
<dbReference type="InterPro" id="IPR016215">
    <property type="entry name" value="NTA_MOA"/>
</dbReference>
<dbReference type="SUPFAM" id="SSF51679">
    <property type="entry name" value="Bacterial luciferase-like"/>
    <property type="match status" value="1"/>
</dbReference>
<feature type="binding site" evidence="6">
    <location>
        <position position="219"/>
    </location>
    <ligand>
        <name>FMN</name>
        <dbReference type="ChEBI" id="CHEBI:58210"/>
    </ligand>
</feature>
<keyword evidence="1 6" id="KW-0285">Flavoprotein</keyword>
<reference evidence="9 11" key="3">
    <citation type="submission" date="2016-10" db="EMBL/GenBank/DDBJ databases">
        <authorList>
            <person name="Varghese N."/>
            <person name="Submissions S."/>
        </authorList>
    </citation>
    <scope>NUCLEOTIDE SEQUENCE [LARGE SCALE GENOMIC DNA]</scope>
    <source>
        <strain evidence="9 11">CGMCC 1.6501</strain>
    </source>
</reference>
<feature type="binding site" evidence="6">
    <location>
        <position position="148"/>
    </location>
    <ligand>
        <name>FMN</name>
        <dbReference type="ChEBI" id="CHEBI:58210"/>
    </ligand>
</feature>
<reference evidence="10" key="2">
    <citation type="submission" date="2015-04" db="EMBL/GenBank/DDBJ databases">
        <title>Complete genome sequence of Salinicoccus halodurans strain H3B36, isolated from the Qaidam basin of China.</title>
        <authorList>
            <person name="Ma Y."/>
            <person name="Jiang K."/>
            <person name="Xue Y."/>
        </authorList>
    </citation>
    <scope>NUCLEOTIDE SEQUENCE [LARGE SCALE GENOMIC DNA]</scope>
    <source>
        <strain evidence="10">H3B36</strain>
    </source>
</reference>
<dbReference type="EMBL" id="CP011366">
    <property type="protein sequence ID" value="AKG72908.1"/>
    <property type="molecule type" value="Genomic_DNA"/>
</dbReference>
<dbReference type="RefSeq" id="WP_046789104.1">
    <property type="nucleotide sequence ID" value="NZ_CP011366.1"/>
</dbReference>
<dbReference type="Gene3D" id="3.20.20.30">
    <property type="entry name" value="Luciferase-like domain"/>
    <property type="match status" value="1"/>
</dbReference>
<evidence type="ECO:0000256" key="2">
    <source>
        <dbReference type="ARBA" id="ARBA00022643"/>
    </source>
</evidence>
<dbReference type="PIRSF" id="PIRSF000337">
    <property type="entry name" value="NTA_MOA"/>
    <property type="match status" value="1"/>
</dbReference>
<name>A0A0F7HHC3_9STAP</name>
<dbReference type="OrthoDB" id="3265338at2"/>
<dbReference type="Proteomes" id="UP000183090">
    <property type="component" value="Unassembled WGS sequence"/>
</dbReference>
<dbReference type="KEGG" id="shv:AAT16_00925"/>
<evidence type="ECO:0000256" key="3">
    <source>
        <dbReference type="ARBA" id="ARBA00023002"/>
    </source>
</evidence>
<evidence type="ECO:0000313" key="8">
    <source>
        <dbReference type="EMBL" id="AKG72908.1"/>
    </source>
</evidence>
<feature type="binding site" evidence="6">
    <location>
        <position position="144"/>
    </location>
    <ligand>
        <name>FMN</name>
        <dbReference type="ChEBI" id="CHEBI:58210"/>
    </ligand>
</feature>
<keyword evidence="2 6" id="KW-0288">FMN</keyword>
<feature type="binding site" evidence="6">
    <location>
        <position position="94"/>
    </location>
    <ligand>
        <name>FMN</name>
        <dbReference type="ChEBI" id="CHEBI:58210"/>
    </ligand>
</feature>
<evidence type="ECO:0000259" key="7">
    <source>
        <dbReference type="Pfam" id="PF00296"/>
    </source>
</evidence>
<dbReference type="GO" id="GO:0016705">
    <property type="term" value="F:oxidoreductase activity, acting on paired donors, with incorporation or reduction of molecular oxygen"/>
    <property type="evidence" value="ECO:0007669"/>
    <property type="project" value="InterPro"/>
</dbReference>
<dbReference type="GO" id="GO:0004497">
    <property type="term" value="F:monooxygenase activity"/>
    <property type="evidence" value="ECO:0007669"/>
    <property type="project" value="UniProtKB-KW"/>
</dbReference>
<evidence type="ECO:0000256" key="5">
    <source>
        <dbReference type="ARBA" id="ARBA00033748"/>
    </source>
</evidence>
<dbReference type="EMBL" id="FOTB01000003">
    <property type="protein sequence ID" value="SFK75960.1"/>
    <property type="molecule type" value="Genomic_DNA"/>
</dbReference>
<dbReference type="InterPro" id="IPR036661">
    <property type="entry name" value="Luciferase-like_sf"/>
</dbReference>
<dbReference type="AlphaFoldDB" id="A0A0F7HHC3"/>
<evidence type="ECO:0000256" key="1">
    <source>
        <dbReference type="ARBA" id="ARBA00022630"/>
    </source>
</evidence>
<comment type="similarity">
    <text evidence="5">Belongs to the NtaA/SnaA/DszA monooxygenase family.</text>
</comment>
<evidence type="ECO:0000313" key="11">
    <source>
        <dbReference type="Proteomes" id="UP000183090"/>
    </source>
</evidence>
<evidence type="ECO:0000256" key="4">
    <source>
        <dbReference type="ARBA" id="ARBA00023033"/>
    </source>
</evidence>
<evidence type="ECO:0000313" key="10">
    <source>
        <dbReference type="Proteomes" id="UP000034029"/>
    </source>
</evidence>
<feature type="binding site" evidence="6">
    <location>
        <position position="57"/>
    </location>
    <ligand>
        <name>FMN</name>
        <dbReference type="ChEBI" id="CHEBI:58210"/>
    </ligand>
</feature>
<accession>A0A0F7HHC3</accession>
<reference evidence="8 10" key="1">
    <citation type="journal article" date="2015" name="Int. J. Syst. Evol. Microbiol.">
        <title>Complete genome sequence of Salinicoccus halodurans H3B36, isolated from the Qaidam Basin in China.</title>
        <authorList>
            <person name="Jiang K."/>
            <person name="Xue Y."/>
            <person name="Ma Y."/>
        </authorList>
    </citation>
    <scope>NUCLEOTIDE SEQUENCE [LARGE SCALE GENOMIC DNA]</scope>
    <source>
        <strain evidence="8 10">H3B36</strain>
    </source>
</reference>
<evidence type="ECO:0000256" key="6">
    <source>
        <dbReference type="PIRSR" id="PIRSR000337-1"/>
    </source>
</evidence>
<dbReference type="InterPro" id="IPR051260">
    <property type="entry name" value="Diverse_substr_monoxygenases"/>
</dbReference>
<organism evidence="9 11">
    <name type="scientific">Salinicoccus halodurans</name>
    <dbReference type="NCBI Taxonomy" id="407035"/>
    <lineage>
        <taxon>Bacteria</taxon>
        <taxon>Bacillati</taxon>
        <taxon>Bacillota</taxon>
        <taxon>Bacilli</taxon>
        <taxon>Bacillales</taxon>
        <taxon>Staphylococcaceae</taxon>
        <taxon>Salinicoccus</taxon>
    </lineage>
</organism>
<keyword evidence="3" id="KW-0560">Oxidoreductase</keyword>
<dbReference type="Pfam" id="PF00296">
    <property type="entry name" value="Bac_luciferase"/>
    <property type="match status" value="1"/>
</dbReference>
<dbReference type="Proteomes" id="UP000034029">
    <property type="component" value="Chromosome"/>
</dbReference>
<dbReference type="CDD" id="cd01095">
    <property type="entry name" value="Nitrilotriacetate_monoxgenase"/>
    <property type="match status" value="1"/>
</dbReference>